<organism evidence="1 2">
    <name type="scientific">Jiella flava</name>
    <dbReference type="NCBI Taxonomy" id="2816857"/>
    <lineage>
        <taxon>Bacteria</taxon>
        <taxon>Pseudomonadati</taxon>
        <taxon>Pseudomonadota</taxon>
        <taxon>Alphaproteobacteria</taxon>
        <taxon>Hyphomicrobiales</taxon>
        <taxon>Aurantimonadaceae</taxon>
        <taxon>Jiella</taxon>
    </lineage>
</organism>
<keyword evidence="2" id="KW-1185">Reference proteome</keyword>
<evidence type="ECO:0000313" key="2">
    <source>
        <dbReference type="Proteomes" id="UP000664122"/>
    </source>
</evidence>
<reference evidence="1" key="1">
    <citation type="submission" date="2021-03" db="EMBL/GenBank/DDBJ databases">
        <title>Whole genome sequence of Jiella sp. CQZ9-1.</title>
        <authorList>
            <person name="Tuo L."/>
        </authorList>
    </citation>
    <scope>NUCLEOTIDE SEQUENCE</scope>
    <source>
        <strain evidence="1">CQZ9-1</strain>
    </source>
</reference>
<dbReference type="EMBL" id="JAFMPP010000002">
    <property type="protein sequence ID" value="MBO0661771.1"/>
    <property type="molecule type" value="Genomic_DNA"/>
</dbReference>
<comment type="caution">
    <text evidence="1">The sequence shown here is derived from an EMBL/GenBank/DDBJ whole genome shotgun (WGS) entry which is preliminary data.</text>
</comment>
<gene>
    <name evidence="1" type="ORF">J1C48_04215</name>
</gene>
<proteinExistence type="predicted"/>
<evidence type="ECO:0000313" key="1">
    <source>
        <dbReference type="EMBL" id="MBO0661771.1"/>
    </source>
</evidence>
<dbReference type="AlphaFoldDB" id="A0A939FVX8"/>
<sequence length="88" mass="9374">MIGRADLSDDALVDALKARLASCNRSVDDAECVLEAAMAGDAEAISLLRSAPVPAPSVKLAMPIQSLTRDVRRRGFGLASLRLSWHRG</sequence>
<dbReference type="Proteomes" id="UP000664122">
    <property type="component" value="Unassembled WGS sequence"/>
</dbReference>
<protein>
    <submittedName>
        <fullName evidence="1">Uncharacterized protein</fullName>
    </submittedName>
</protein>
<accession>A0A939FVX8</accession>
<name>A0A939FVX8_9HYPH</name>
<dbReference type="RefSeq" id="WP_207256462.1">
    <property type="nucleotide sequence ID" value="NZ_JAFMPP010000002.1"/>
</dbReference>